<dbReference type="PANTHER" id="PTHR21646">
    <property type="entry name" value="UBIQUITIN CARBOXYL-TERMINAL HYDROLASE"/>
    <property type="match status" value="1"/>
</dbReference>
<dbReference type="PROSITE" id="PS00972">
    <property type="entry name" value="USP_1"/>
    <property type="match status" value="1"/>
</dbReference>
<organism evidence="2">
    <name type="scientific">viral metagenome</name>
    <dbReference type="NCBI Taxonomy" id="1070528"/>
    <lineage>
        <taxon>unclassified sequences</taxon>
        <taxon>metagenomes</taxon>
        <taxon>organismal metagenomes</taxon>
    </lineage>
</organism>
<dbReference type="EMBL" id="MN739235">
    <property type="protein sequence ID" value="QHS94949.1"/>
    <property type="molecule type" value="Genomic_DNA"/>
</dbReference>
<dbReference type="InterPro" id="IPR001394">
    <property type="entry name" value="Peptidase_C19_UCH"/>
</dbReference>
<dbReference type="GO" id="GO:0016579">
    <property type="term" value="P:protein deubiquitination"/>
    <property type="evidence" value="ECO:0007669"/>
    <property type="project" value="InterPro"/>
</dbReference>
<dbReference type="Pfam" id="PF00443">
    <property type="entry name" value="UCH"/>
    <property type="match status" value="1"/>
</dbReference>
<name>A0A6C0BTQ5_9ZZZZ</name>
<evidence type="ECO:0000259" key="1">
    <source>
        <dbReference type="PROSITE" id="PS50235"/>
    </source>
</evidence>
<dbReference type="InterPro" id="IPR050185">
    <property type="entry name" value="Ub_carboxyl-term_hydrolase"/>
</dbReference>
<dbReference type="PROSITE" id="PS50235">
    <property type="entry name" value="USP_3"/>
    <property type="match status" value="1"/>
</dbReference>
<dbReference type="InterPro" id="IPR028889">
    <property type="entry name" value="USP"/>
</dbReference>
<sequence length="350" mass="40576">MDLTKYKNKGLTGLVNLGNTCFLNSAVQCISHTYELNELLDNPLLFNYMNKNSSSVLLKEWNELRKLMWSQNCTIAPKGFVTAIQKVAKEKNQDLFTGYEQNDLSEFLTFLLGCFHDSLKREVDIVLKGEIKNFKDKIAVKCLESYKRLQEKEYSEIIDLFYGIQASLIYQKEVEYENLDEKAVLSVASESFFIINLPIPLKKRNINIYDCFDSFTEVEVLDGDNKWYNEKTKQKEAINKKTCFWKLPKILIIDIKRYDINNSKKQNNIDIPHTIELSKYVIGYKKDDNTYELFGVCNHSGVTGGGHYTANVKNADGKWYNYNDSSVSEIKKELVVTAKAYCLFFRKKLL</sequence>
<dbReference type="AlphaFoldDB" id="A0A6C0BTQ5"/>
<dbReference type="InterPro" id="IPR018200">
    <property type="entry name" value="USP_CS"/>
</dbReference>
<protein>
    <recommendedName>
        <fullName evidence="1">USP domain-containing protein</fullName>
    </recommendedName>
</protein>
<dbReference type="SUPFAM" id="SSF54001">
    <property type="entry name" value="Cysteine proteinases"/>
    <property type="match status" value="1"/>
</dbReference>
<accession>A0A6C0BTQ5</accession>
<dbReference type="Gene3D" id="3.90.70.10">
    <property type="entry name" value="Cysteine proteinases"/>
    <property type="match status" value="1"/>
</dbReference>
<dbReference type="InterPro" id="IPR038765">
    <property type="entry name" value="Papain-like_cys_pep_sf"/>
</dbReference>
<feature type="domain" description="USP" evidence="1">
    <location>
        <begin position="12"/>
        <end position="348"/>
    </location>
</feature>
<dbReference type="GO" id="GO:0004843">
    <property type="term" value="F:cysteine-type deubiquitinase activity"/>
    <property type="evidence" value="ECO:0007669"/>
    <property type="project" value="InterPro"/>
</dbReference>
<proteinExistence type="predicted"/>
<dbReference type="CDD" id="cd02674">
    <property type="entry name" value="Peptidase_C19R"/>
    <property type="match status" value="1"/>
</dbReference>
<evidence type="ECO:0000313" key="2">
    <source>
        <dbReference type="EMBL" id="QHS94949.1"/>
    </source>
</evidence>
<dbReference type="PROSITE" id="PS00973">
    <property type="entry name" value="USP_2"/>
    <property type="match status" value="1"/>
</dbReference>
<reference evidence="2" key="1">
    <citation type="journal article" date="2020" name="Nature">
        <title>Giant virus diversity and host interactions through global metagenomics.</title>
        <authorList>
            <person name="Schulz F."/>
            <person name="Roux S."/>
            <person name="Paez-Espino D."/>
            <person name="Jungbluth S."/>
            <person name="Walsh D.A."/>
            <person name="Denef V.J."/>
            <person name="McMahon K.D."/>
            <person name="Konstantinidis K.T."/>
            <person name="Eloe-Fadrosh E.A."/>
            <person name="Kyrpides N.C."/>
            <person name="Woyke T."/>
        </authorList>
    </citation>
    <scope>NUCLEOTIDE SEQUENCE</scope>
    <source>
        <strain evidence="2">GVMAG-M-3300018428-16</strain>
    </source>
</reference>